<evidence type="ECO:0000313" key="1">
    <source>
        <dbReference type="EMBL" id="KAI5679493.1"/>
    </source>
</evidence>
<reference evidence="2" key="1">
    <citation type="journal article" date="2023" name="Nat. Plants">
        <title>Single-cell RNA sequencing provides a high-resolution roadmap for understanding the multicellular compartmentation of specialized metabolism.</title>
        <authorList>
            <person name="Sun S."/>
            <person name="Shen X."/>
            <person name="Li Y."/>
            <person name="Li Y."/>
            <person name="Wang S."/>
            <person name="Li R."/>
            <person name="Zhang H."/>
            <person name="Shen G."/>
            <person name="Guo B."/>
            <person name="Wei J."/>
            <person name="Xu J."/>
            <person name="St-Pierre B."/>
            <person name="Chen S."/>
            <person name="Sun C."/>
        </authorList>
    </citation>
    <scope>NUCLEOTIDE SEQUENCE [LARGE SCALE GENOMIC DNA]</scope>
</reference>
<accession>A0ACC0C3H0</accession>
<gene>
    <name evidence="1" type="ORF">M9H77_00720</name>
</gene>
<keyword evidence="2" id="KW-1185">Reference proteome</keyword>
<protein>
    <submittedName>
        <fullName evidence="1">Uncharacterized protein</fullName>
    </submittedName>
</protein>
<dbReference type="EMBL" id="CM044701">
    <property type="protein sequence ID" value="KAI5679493.1"/>
    <property type="molecule type" value="Genomic_DNA"/>
</dbReference>
<comment type="caution">
    <text evidence="1">The sequence shown here is derived from an EMBL/GenBank/DDBJ whole genome shotgun (WGS) entry which is preliminary data.</text>
</comment>
<organism evidence="1 2">
    <name type="scientific">Catharanthus roseus</name>
    <name type="common">Madagascar periwinkle</name>
    <name type="synonym">Vinca rosea</name>
    <dbReference type="NCBI Taxonomy" id="4058"/>
    <lineage>
        <taxon>Eukaryota</taxon>
        <taxon>Viridiplantae</taxon>
        <taxon>Streptophyta</taxon>
        <taxon>Embryophyta</taxon>
        <taxon>Tracheophyta</taxon>
        <taxon>Spermatophyta</taxon>
        <taxon>Magnoliopsida</taxon>
        <taxon>eudicotyledons</taxon>
        <taxon>Gunneridae</taxon>
        <taxon>Pentapetalae</taxon>
        <taxon>asterids</taxon>
        <taxon>lamiids</taxon>
        <taxon>Gentianales</taxon>
        <taxon>Apocynaceae</taxon>
        <taxon>Rauvolfioideae</taxon>
        <taxon>Vinceae</taxon>
        <taxon>Catharanthinae</taxon>
        <taxon>Catharanthus</taxon>
    </lineage>
</organism>
<proteinExistence type="predicted"/>
<dbReference type="Proteomes" id="UP001060085">
    <property type="component" value="Linkage Group LG01"/>
</dbReference>
<evidence type="ECO:0000313" key="2">
    <source>
        <dbReference type="Proteomes" id="UP001060085"/>
    </source>
</evidence>
<sequence>MQTRSFILLINISQPDQKRPDPLSATPTPRPPLSPKSTIMEQYCSSSSALFLLVVIILLKETNCYSRRQLKLYEFQSKLQEKKSLLTFSSSMISAAPFPSPEPYYSRKSDGRTFYPIGYGADPSGAEDSTDAIMEAFNEAFRVKIDDEQLLQGISDLGGVTVDLQGGSFKISTPIRFPPGIGNILVHRGTLRASNTFPGDRHLIELWSPNSQKLHKQKPHDNLFDAKYENNAIYYEDITFRDILFDSSYKGGGLFVTDSARIRINNCFFLHFFTQGILVERGHETFISGCFLGQHPTIGGDRGEKDFSGTAIELASTDNAVTDVAIFSAEIGIIIRGRANIITGVHCYNKATSFGGIGILVKSAQTRIENCYIDYNTIVLEDPNQVVISNGYFLGDGNIVLRSINGGISGVNIVNNIFCGDASKMVPIVKLDGEFVEIDQVLIENNIVNGMRLKSTVAKLTVAGNGTKWEADFSSVLVFPGKINHVFYSFYRRIVGSSVNNNTSNINLVGFGGHFVSNVSNNVVVVESEEAFDGVLSVFVDQYSIGGEKNLFM</sequence>
<name>A0ACC0C3H0_CATRO</name>